<dbReference type="Pfam" id="PF13847">
    <property type="entry name" value="Methyltransf_31"/>
    <property type="match status" value="1"/>
</dbReference>
<dbReference type="GO" id="GO:0032259">
    <property type="term" value="P:methylation"/>
    <property type="evidence" value="ECO:0007669"/>
    <property type="project" value="UniProtKB-KW"/>
</dbReference>
<reference evidence="6 7" key="1">
    <citation type="submission" date="2023-03" db="EMBL/GenBank/DDBJ databases">
        <title>Host association and intracellularity evolved multiple times independently in the Rickettsiales.</title>
        <authorList>
            <person name="Castelli M."/>
            <person name="Nardi T."/>
            <person name="Gammuto L."/>
            <person name="Bellinzona G."/>
            <person name="Sabaneyeva E."/>
            <person name="Potekhin A."/>
            <person name="Serra V."/>
            <person name="Petroni G."/>
            <person name="Sassera D."/>
        </authorList>
    </citation>
    <scope>NUCLEOTIDE SEQUENCE [LARGE SCALE GENOMIC DNA]</scope>
    <source>
        <strain evidence="6 7">Sr 2-6</strain>
    </source>
</reference>
<comment type="pathway">
    <text evidence="1">Lipid metabolism.</text>
</comment>
<dbReference type="PANTHER" id="PTHR44307:SF2">
    <property type="entry name" value="PHOSPHOETHANOLAMINE METHYLTRANSFERASE ISOFORM X1"/>
    <property type="match status" value="1"/>
</dbReference>
<comment type="caution">
    <text evidence="6">The sequence shown here is derived from an EMBL/GenBank/DDBJ whole genome shotgun (WGS) entry which is preliminary data.</text>
</comment>
<proteinExistence type="predicted"/>
<protein>
    <submittedName>
        <fullName evidence="6">Class I SAM-dependent methyltransferase</fullName>
    </submittedName>
</protein>
<dbReference type="SUPFAM" id="SSF53335">
    <property type="entry name" value="S-adenosyl-L-methionine-dependent methyltransferases"/>
    <property type="match status" value="1"/>
</dbReference>
<sequence>MTKQIIKLLFLYVCLIHINYTFASEQEGSSSAPQEPAVKNKSRFLLSTIREGDFSHLGGVEATNLVLKKLISINSEALHGNILEVGSGYGGTANFLKKEGYDKVQGIDIDEKAIKYAKEKYPNIDFKVADATKLTGIFEDDFFDVIYMFDVAHAIEDKLSLLQRIKAVSKKSSLLAIIDYNLKDEGGEEKLADNSGIAIYALNLKKLTPLMKYIGWEIVEEVDVTDFYKSWYVSILEKINLSKDDLLSKGYSEEEITFIQDKFNFLLSLSVKTLNF</sequence>
<dbReference type="RefSeq" id="WP_322777560.1">
    <property type="nucleotide sequence ID" value="NZ_JARJFB010000200.1"/>
</dbReference>
<evidence type="ECO:0000313" key="7">
    <source>
        <dbReference type="Proteomes" id="UP001291687"/>
    </source>
</evidence>
<dbReference type="EMBL" id="JARJFB010000200">
    <property type="protein sequence ID" value="MEA0971645.1"/>
    <property type="molecule type" value="Genomic_DNA"/>
</dbReference>
<dbReference type="Gene3D" id="3.40.50.150">
    <property type="entry name" value="Vaccinia Virus protein VP39"/>
    <property type="match status" value="1"/>
</dbReference>
<dbReference type="CDD" id="cd02440">
    <property type="entry name" value="AdoMet_MTases"/>
    <property type="match status" value="1"/>
</dbReference>
<dbReference type="InterPro" id="IPR025714">
    <property type="entry name" value="Methyltranfer_dom"/>
</dbReference>
<name>A0ABU5NER7_9RICK</name>
<evidence type="ECO:0000256" key="2">
    <source>
        <dbReference type="ARBA" id="ARBA00022603"/>
    </source>
</evidence>
<keyword evidence="2 6" id="KW-0489">Methyltransferase</keyword>
<dbReference type="PANTHER" id="PTHR44307">
    <property type="entry name" value="PHOSPHOETHANOLAMINE METHYLTRANSFERASE"/>
    <property type="match status" value="1"/>
</dbReference>
<accession>A0ABU5NER7</accession>
<dbReference type="Proteomes" id="UP001291687">
    <property type="component" value="Unassembled WGS sequence"/>
</dbReference>
<dbReference type="InterPro" id="IPR029063">
    <property type="entry name" value="SAM-dependent_MTases_sf"/>
</dbReference>
<gene>
    <name evidence="6" type="ORF">Megvenef_01629</name>
</gene>
<keyword evidence="3" id="KW-0808">Transferase</keyword>
<evidence type="ECO:0000256" key="4">
    <source>
        <dbReference type="ARBA" id="ARBA00025707"/>
    </source>
</evidence>
<comment type="pathway">
    <text evidence="4">Phospholipid metabolism.</text>
</comment>
<evidence type="ECO:0000256" key="3">
    <source>
        <dbReference type="ARBA" id="ARBA00022679"/>
    </source>
</evidence>
<feature type="domain" description="Methyltransferase" evidence="5">
    <location>
        <begin position="81"/>
        <end position="186"/>
    </location>
</feature>
<dbReference type="GO" id="GO:0008168">
    <property type="term" value="F:methyltransferase activity"/>
    <property type="evidence" value="ECO:0007669"/>
    <property type="project" value="UniProtKB-KW"/>
</dbReference>
<organism evidence="6 7">
    <name type="scientific">Candidatus Megaera venefica</name>
    <dbReference type="NCBI Taxonomy" id="2055910"/>
    <lineage>
        <taxon>Bacteria</taxon>
        <taxon>Pseudomonadati</taxon>
        <taxon>Pseudomonadota</taxon>
        <taxon>Alphaproteobacteria</taxon>
        <taxon>Rickettsiales</taxon>
        <taxon>Rickettsiaceae</taxon>
        <taxon>Candidatus Megaera</taxon>
    </lineage>
</organism>
<evidence type="ECO:0000313" key="6">
    <source>
        <dbReference type="EMBL" id="MEA0971645.1"/>
    </source>
</evidence>
<keyword evidence="7" id="KW-1185">Reference proteome</keyword>
<evidence type="ECO:0000259" key="5">
    <source>
        <dbReference type="Pfam" id="PF13847"/>
    </source>
</evidence>
<evidence type="ECO:0000256" key="1">
    <source>
        <dbReference type="ARBA" id="ARBA00005189"/>
    </source>
</evidence>